<evidence type="ECO:0000256" key="2">
    <source>
        <dbReference type="ARBA" id="ARBA00022741"/>
    </source>
</evidence>
<dbReference type="EC" id="5.6.2.4" evidence="9"/>
<evidence type="ECO:0000256" key="11">
    <source>
        <dbReference type="ARBA" id="ARBA00048988"/>
    </source>
</evidence>
<dbReference type="PROSITE" id="PS51198">
    <property type="entry name" value="UVRD_HELICASE_ATP_BIND"/>
    <property type="match status" value="1"/>
</dbReference>
<dbReference type="GO" id="GO:0000725">
    <property type="term" value="P:recombinational repair"/>
    <property type="evidence" value="ECO:0007669"/>
    <property type="project" value="TreeGrafter"/>
</dbReference>
<evidence type="ECO:0000256" key="4">
    <source>
        <dbReference type="ARBA" id="ARBA00022806"/>
    </source>
</evidence>
<keyword evidence="6" id="KW-0238">DNA-binding</keyword>
<sequence length="780" mass="88596">MSMDTKYRDELNEGQYAAVAYNDGPSLVIAGAGSGKTRVLTYKIAYLLEEGYQPWNILALTFTNKAAREMKERIACRVGAEKARYLWMGTFHSIFSRILRAEAQHIGFTSRFTIYDAADTKSLLRSVIKEMGLDEKVYKPGLVQARISNAKNHLVLPAGYAANREAYEADRAARVPAIRDIYRMYWERCRQSGAMDFDDLLVYTYMLFRDFPEVLARYREQFRYVLVDEYQDTNYAQHTIVLQLTEANRRVCVVGDDAQSIYSFRGADIDNILYFTKIYPETKVFKLEQNYRSTQMIVSAANSLIEKNERRIPKAVFSEKDKGEPIGVFQAYSDVEEGEIVVNKIAGLRREYAYGYGDYAVLYRTNAQSRIFEEALRKRGIPYKIYGGLSFYQRKEIKDVIAYFRLVVNPDDEEAFKRVVNYPARGIGETTVGKIISAATAHGVSLWQVVCEPLAYGLEIHKGTHAKLQGFRELIESFIADQSEKNAYEAGTDIIRRSGIMNELYQDSSPENLSRQENIQELANGMNDFCALRQEEGNPNISLIDFLSEVSLFSDLDTDETDEGEKVTLMTVHSAKGLEFKNVFVVGLEENLFPSGMAGDSPRALEEERRLFYVAITRAEEHCFLSFSKTRFRYGKMEFGTPSRFLRDIDTRYLKLSSAHSVSRQPERLYHREEVAGSELPRKLKKVTAALADRSPASQDPASMHGLQAAGMEQGTSGMEGDPANMYGLRAGQRIEHERFGSGDVLKVEGSGDNAKATIRFENVGEKQLLLRFARFKVIE</sequence>
<name>U2DK18_9BACE</name>
<evidence type="ECO:0000256" key="9">
    <source>
        <dbReference type="ARBA" id="ARBA00034808"/>
    </source>
</evidence>
<dbReference type="PROSITE" id="PS51217">
    <property type="entry name" value="UVRD_HELICASE_CTER"/>
    <property type="match status" value="1"/>
</dbReference>
<keyword evidence="2 12" id="KW-0547">Nucleotide-binding</keyword>
<dbReference type="AlphaFoldDB" id="U2DK18"/>
<evidence type="ECO:0000256" key="6">
    <source>
        <dbReference type="ARBA" id="ARBA00023125"/>
    </source>
</evidence>
<evidence type="ECO:0000256" key="8">
    <source>
        <dbReference type="ARBA" id="ARBA00034617"/>
    </source>
</evidence>
<dbReference type="PANTHER" id="PTHR11070:SF2">
    <property type="entry name" value="ATP-DEPENDENT DNA HELICASE SRS2"/>
    <property type="match status" value="1"/>
</dbReference>
<dbReference type="Gene3D" id="1.10.486.10">
    <property type="entry name" value="PCRA, domain 4"/>
    <property type="match status" value="1"/>
</dbReference>
<organism evidence="15 16">
    <name type="scientific">Bacteroides pyogenes F0041</name>
    <dbReference type="NCBI Taxonomy" id="1321819"/>
    <lineage>
        <taxon>Bacteria</taxon>
        <taxon>Pseudomonadati</taxon>
        <taxon>Bacteroidota</taxon>
        <taxon>Bacteroidia</taxon>
        <taxon>Bacteroidales</taxon>
        <taxon>Bacteroidaceae</taxon>
        <taxon>Bacteroides</taxon>
    </lineage>
</organism>
<dbReference type="Gene3D" id="3.40.50.300">
    <property type="entry name" value="P-loop containing nucleotide triphosphate hydrolases"/>
    <property type="match status" value="2"/>
</dbReference>
<dbReference type="InterPro" id="IPR000212">
    <property type="entry name" value="DNA_helicase_UvrD/REP"/>
</dbReference>
<dbReference type="GO" id="GO:0005524">
    <property type="term" value="F:ATP binding"/>
    <property type="evidence" value="ECO:0007669"/>
    <property type="project" value="UniProtKB-UniRule"/>
</dbReference>
<evidence type="ECO:0000313" key="15">
    <source>
        <dbReference type="EMBL" id="ERI81862.1"/>
    </source>
</evidence>
<dbReference type="InterPro" id="IPR013986">
    <property type="entry name" value="DExx_box_DNA_helicase_dom_sf"/>
</dbReference>
<feature type="domain" description="UvrD-like helicase C-terminal" evidence="14">
    <location>
        <begin position="295"/>
        <end position="577"/>
    </location>
</feature>
<dbReference type="Proteomes" id="UP000016496">
    <property type="component" value="Unassembled WGS sequence"/>
</dbReference>
<comment type="caution">
    <text evidence="15">The sequence shown here is derived from an EMBL/GenBank/DDBJ whole genome shotgun (WGS) entry which is preliminary data.</text>
</comment>
<evidence type="ECO:0000256" key="3">
    <source>
        <dbReference type="ARBA" id="ARBA00022801"/>
    </source>
</evidence>
<dbReference type="GO" id="GO:0005829">
    <property type="term" value="C:cytosol"/>
    <property type="evidence" value="ECO:0007669"/>
    <property type="project" value="TreeGrafter"/>
</dbReference>
<keyword evidence="4 12" id="KW-0347">Helicase</keyword>
<dbReference type="GO" id="GO:0003677">
    <property type="term" value="F:DNA binding"/>
    <property type="evidence" value="ECO:0007669"/>
    <property type="project" value="UniProtKB-KW"/>
</dbReference>
<dbReference type="GO" id="GO:0043138">
    <property type="term" value="F:3'-5' DNA helicase activity"/>
    <property type="evidence" value="ECO:0007669"/>
    <property type="project" value="UniProtKB-EC"/>
</dbReference>
<dbReference type="Gene3D" id="1.10.10.160">
    <property type="match status" value="1"/>
</dbReference>
<evidence type="ECO:0000259" key="14">
    <source>
        <dbReference type="PROSITE" id="PS51217"/>
    </source>
</evidence>
<dbReference type="InterPro" id="IPR014016">
    <property type="entry name" value="UvrD-like_ATP-bd"/>
</dbReference>
<dbReference type="EMBL" id="AWSV01000151">
    <property type="protein sequence ID" value="ERI81862.1"/>
    <property type="molecule type" value="Genomic_DNA"/>
</dbReference>
<proteinExistence type="inferred from homology"/>
<dbReference type="Pfam" id="PF13361">
    <property type="entry name" value="UvrD_C"/>
    <property type="match status" value="1"/>
</dbReference>
<gene>
    <name evidence="15" type="ORF">HMPREF1981_02868</name>
</gene>
<dbReference type="GO" id="GO:0016887">
    <property type="term" value="F:ATP hydrolysis activity"/>
    <property type="evidence" value="ECO:0007669"/>
    <property type="project" value="RHEA"/>
</dbReference>
<comment type="catalytic activity">
    <reaction evidence="8">
        <text>Couples ATP hydrolysis with the unwinding of duplex DNA by translocating in the 3'-5' direction.</text>
        <dbReference type="EC" id="5.6.2.4"/>
    </reaction>
</comment>
<dbReference type="CDD" id="cd18807">
    <property type="entry name" value="SF1_C_UvrD"/>
    <property type="match status" value="1"/>
</dbReference>
<protein>
    <recommendedName>
        <fullName evidence="9">DNA 3'-5' helicase</fullName>
        <ecNumber evidence="9">5.6.2.4</ecNumber>
    </recommendedName>
    <alternativeName>
        <fullName evidence="10">DNA 3'-5' helicase II</fullName>
    </alternativeName>
</protein>
<dbReference type="SUPFAM" id="SSF52540">
    <property type="entry name" value="P-loop containing nucleoside triphosphate hydrolases"/>
    <property type="match status" value="1"/>
</dbReference>
<comment type="catalytic activity">
    <reaction evidence="11">
        <text>ATP + H2O = ADP + phosphate + H(+)</text>
        <dbReference type="Rhea" id="RHEA:13065"/>
        <dbReference type="ChEBI" id="CHEBI:15377"/>
        <dbReference type="ChEBI" id="CHEBI:15378"/>
        <dbReference type="ChEBI" id="CHEBI:30616"/>
        <dbReference type="ChEBI" id="CHEBI:43474"/>
        <dbReference type="ChEBI" id="CHEBI:456216"/>
        <dbReference type="EC" id="5.6.2.4"/>
    </reaction>
</comment>
<dbReference type="Pfam" id="PF00580">
    <property type="entry name" value="UvrD-helicase"/>
    <property type="match status" value="1"/>
</dbReference>
<evidence type="ECO:0000256" key="7">
    <source>
        <dbReference type="ARBA" id="ARBA00023235"/>
    </source>
</evidence>
<keyword evidence="3 12" id="KW-0378">Hydrolase</keyword>
<dbReference type="CDD" id="cd17932">
    <property type="entry name" value="DEXQc_UvrD"/>
    <property type="match status" value="1"/>
</dbReference>
<dbReference type="HOGENOM" id="CLU_004585_5_2_10"/>
<accession>U2DK18</accession>
<keyword evidence="5 12" id="KW-0067">ATP-binding</keyword>
<feature type="binding site" evidence="12">
    <location>
        <begin position="30"/>
        <end position="37"/>
    </location>
    <ligand>
        <name>ATP</name>
        <dbReference type="ChEBI" id="CHEBI:30616"/>
    </ligand>
</feature>
<evidence type="ECO:0000256" key="1">
    <source>
        <dbReference type="ARBA" id="ARBA00009922"/>
    </source>
</evidence>
<evidence type="ECO:0000313" key="16">
    <source>
        <dbReference type="Proteomes" id="UP000016496"/>
    </source>
</evidence>
<dbReference type="GO" id="GO:0033202">
    <property type="term" value="C:DNA helicase complex"/>
    <property type="evidence" value="ECO:0007669"/>
    <property type="project" value="TreeGrafter"/>
</dbReference>
<dbReference type="PATRIC" id="fig|1321819.3.peg.2649"/>
<keyword evidence="7" id="KW-0413">Isomerase</keyword>
<dbReference type="Pfam" id="PF21196">
    <property type="entry name" value="PcrA_UvrD_tudor"/>
    <property type="match status" value="1"/>
</dbReference>
<evidence type="ECO:0000259" key="13">
    <source>
        <dbReference type="PROSITE" id="PS51198"/>
    </source>
</evidence>
<comment type="similarity">
    <text evidence="1">Belongs to the helicase family. UvrD subfamily.</text>
</comment>
<dbReference type="InterPro" id="IPR014017">
    <property type="entry name" value="DNA_helicase_UvrD-like_C"/>
</dbReference>
<reference evidence="15 16" key="1">
    <citation type="submission" date="2013-08" db="EMBL/GenBank/DDBJ databases">
        <authorList>
            <person name="Weinstock G."/>
            <person name="Sodergren E."/>
            <person name="Wylie T."/>
            <person name="Fulton L."/>
            <person name="Fulton R."/>
            <person name="Fronick C."/>
            <person name="O'Laughlin M."/>
            <person name="Godfrey J."/>
            <person name="Miner T."/>
            <person name="Herter B."/>
            <person name="Appelbaum E."/>
            <person name="Cordes M."/>
            <person name="Lek S."/>
            <person name="Wollam A."/>
            <person name="Pepin K.H."/>
            <person name="Palsikar V.B."/>
            <person name="Mitreva M."/>
            <person name="Wilson R.K."/>
        </authorList>
    </citation>
    <scope>NUCLEOTIDE SEQUENCE [LARGE SCALE GENOMIC DNA]</scope>
    <source>
        <strain evidence="15 16">F0041</strain>
    </source>
</reference>
<dbReference type="InterPro" id="IPR027417">
    <property type="entry name" value="P-loop_NTPase"/>
</dbReference>
<evidence type="ECO:0000256" key="12">
    <source>
        <dbReference type="PROSITE-ProRule" id="PRU00560"/>
    </source>
</evidence>
<feature type="domain" description="UvrD-like helicase ATP-binding" evidence="13">
    <location>
        <begin position="9"/>
        <end position="294"/>
    </location>
</feature>
<evidence type="ECO:0000256" key="5">
    <source>
        <dbReference type="ARBA" id="ARBA00022840"/>
    </source>
</evidence>
<dbReference type="PANTHER" id="PTHR11070">
    <property type="entry name" value="UVRD / RECB / PCRA DNA HELICASE FAMILY MEMBER"/>
    <property type="match status" value="1"/>
</dbReference>
<evidence type="ECO:0000256" key="10">
    <source>
        <dbReference type="ARBA" id="ARBA00034923"/>
    </source>
</evidence>